<comment type="caution">
    <text evidence="2">The sequence shown here is derived from an EMBL/GenBank/DDBJ whole genome shotgun (WGS) entry which is preliminary data.</text>
</comment>
<sequence>MSTVPKARQSNIEGLIVSPDEWDSYPEISLSTIKNCTFKNLSATTNISRSIVSESTVMQEVESSPMSSDLTTAKAKSKKGMHIGRSTIDNSQILNSSNVQRSEVHGCAITDSTVDRSTLNNCNVSAQSHIERTTAKTTKFIGPKRVERSEFSDSVVLGKSAVERSIVRGSVVAGKAVIERTELKTAVITKSRVERSKISDCDVMDCVIERTDFQGMILQYGIWKRGDLVGRTSNEHEVVIKPRQKPMSTREPEGLSGSAPQPVQNPGSGWKAAEAERERLGVESDHEQEDPSPDELDESSDDETSDPASGHKMKHSRLKNRDQYTSTSAADIHDPPPPYEQ</sequence>
<feature type="compositionally biased region" description="Acidic residues" evidence="1">
    <location>
        <begin position="286"/>
        <end position="305"/>
    </location>
</feature>
<organism evidence="2">
    <name type="scientific">Talaromyces marneffei PM1</name>
    <dbReference type="NCBI Taxonomy" id="1077442"/>
    <lineage>
        <taxon>Eukaryota</taxon>
        <taxon>Fungi</taxon>
        <taxon>Dikarya</taxon>
        <taxon>Ascomycota</taxon>
        <taxon>Pezizomycotina</taxon>
        <taxon>Eurotiomycetes</taxon>
        <taxon>Eurotiomycetidae</taxon>
        <taxon>Eurotiales</taxon>
        <taxon>Trichocomaceae</taxon>
        <taxon>Talaromyces</taxon>
        <taxon>Talaromyces sect. Talaromyces</taxon>
    </lineage>
</organism>
<feature type="region of interest" description="Disordered" evidence="1">
    <location>
        <begin position="236"/>
        <end position="341"/>
    </location>
</feature>
<dbReference type="Gene3D" id="2.160.20.80">
    <property type="entry name" value="E3 ubiquitin-protein ligase SopA"/>
    <property type="match status" value="1"/>
</dbReference>
<evidence type="ECO:0000256" key="1">
    <source>
        <dbReference type="SAM" id="MobiDB-lite"/>
    </source>
</evidence>
<reference evidence="2" key="1">
    <citation type="journal article" date="2014" name="PLoS Genet.">
        <title>Signature Gene Expression Reveals Novel Clues to the Molecular Mechanisms of Dimorphic Transition in Penicillium marneffei.</title>
        <authorList>
            <person name="Yang E."/>
            <person name="Wang G."/>
            <person name="Cai J."/>
            <person name="Woo P.C."/>
            <person name="Lau S.K."/>
            <person name="Yuen K.-Y."/>
            <person name="Chow W.-N."/>
            <person name="Lin X."/>
        </authorList>
    </citation>
    <scope>NUCLEOTIDE SEQUENCE [LARGE SCALE GENOMIC DNA]</scope>
    <source>
        <strain evidence="2">PM1</strain>
    </source>
</reference>
<feature type="compositionally biased region" description="Basic and acidic residues" evidence="1">
    <location>
        <begin position="273"/>
        <end position="285"/>
    </location>
</feature>
<accession>A0A093XHH2</accession>
<name>A0A093XHH2_TALMA</name>
<evidence type="ECO:0000313" key="2">
    <source>
        <dbReference type="EMBL" id="KFX44663.1"/>
    </source>
</evidence>
<dbReference type="eggNOG" id="ENOG502T35T">
    <property type="taxonomic scope" value="Eukaryota"/>
</dbReference>
<dbReference type="EMBL" id="JPOX01000027">
    <property type="protein sequence ID" value="KFX44663.1"/>
    <property type="molecule type" value="Genomic_DNA"/>
</dbReference>
<gene>
    <name evidence="2" type="ORF">GQ26_0270930</name>
</gene>
<dbReference type="HOGENOM" id="CLU_845138_0_0_1"/>
<dbReference type="AlphaFoldDB" id="A0A093XHH2"/>
<protein>
    <submittedName>
        <fullName evidence="2">Uncharacterized protein</fullName>
    </submittedName>
</protein>
<proteinExistence type="predicted"/>
<feature type="compositionally biased region" description="Polar residues" evidence="1">
    <location>
        <begin position="258"/>
        <end position="267"/>
    </location>
</feature>